<keyword evidence="6" id="KW-1185">Reference proteome</keyword>
<dbReference type="AlphaFoldDB" id="A0A0S2F6Y9"/>
<evidence type="ECO:0000256" key="2">
    <source>
        <dbReference type="ARBA" id="ARBA00022603"/>
    </source>
</evidence>
<evidence type="ECO:0000313" key="5">
    <source>
        <dbReference type="EMBL" id="ALN79310.1"/>
    </source>
</evidence>
<dbReference type="GO" id="GO:0008757">
    <property type="term" value="F:S-adenosylmethionine-dependent methyltransferase activity"/>
    <property type="evidence" value="ECO:0007669"/>
    <property type="project" value="InterPro"/>
</dbReference>
<dbReference type="InterPro" id="IPR051052">
    <property type="entry name" value="Diverse_substrate_MTase"/>
</dbReference>
<dbReference type="Gene3D" id="3.40.50.150">
    <property type="entry name" value="Vaccinia Virus protein VP39"/>
    <property type="match status" value="1"/>
</dbReference>
<dbReference type="Proteomes" id="UP000060787">
    <property type="component" value="Chromosome"/>
</dbReference>
<dbReference type="GO" id="GO:0032259">
    <property type="term" value="P:methylation"/>
    <property type="evidence" value="ECO:0007669"/>
    <property type="project" value="UniProtKB-KW"/>
</dbReference>
<keyword evidence="3 5" id="KW-0808">Transferase</keyword>
<protein>
    <submittedName>
        <fullName evidence="5">Methyltransferase domain protein</fullName>
    </submittedName>
</protein>
<dbReference type="InterPro" id="IPR029063">
    <property type="entry name" value="SAM-dependent_MTases_sf"/>
</dbReference>
<evidence type="ECO:0000256" key="1">
    <source>
        <dbReference type="ARBA" id="ARBA00008361"/>
    </source>
</evidence>
<organism evidence="5 6">
    <name type="scientific">Lysobacter antibioticus</name>
    <dbReference type="NCBI Taxonomy" id="84531"/>
    <lineage>
        <taxon>Bacteria</taxon>
        <taxon>Pseudomonadati</taxon>
        <taxon>Pseudomonadota</taxon>
        <taxon>Gammaproteobacteria</taxon>
        <taxon>Lysobacterales</taxon>
        <taxon>Lysobacteraceae</taxon>
        <taxon>Lysobacter</taxon>
    </lineage>
</organism>
<dbReference type="KEGG" id="lab:LA76x_1151"/>
<accession>A0A0S2F6Y9</accession>
<dbReference type="PATRIC" id="fig|84531.8.peg.1176"/>
<evidence type="ECO:0000259" key="4">
    <source>
        <dbReference type="Pfam" id="PF08241"/>
    </source>
</evidence>
<proteinExistence type="inferred from homology"/>
<dbReference type="STRING" id="84531.LA76x_1151"/>
<sequence length="258" mass="28336">MSGNAFKDHFSALAGTYAAARPEYPESLFDLIAAQVPATARVWEAGCGSGQATRGLAARFAQVHATEPSAQQIEQHWAHDAALRGSGNVSLAIEPAERTDQPDASVQLIAVAQALHWFERERFFAECERVLAPGGVLATWGYCDFLAPEGMVGAVADFREQIEEYWPPERVQIEQRYAGYEWPFPALPAPAMWLEAEWGLRRFLGYLNSMSATARCRAATGEDPVARHGPALSAAWGASGDVRTLQWPLFLHLRRKPG</sequence>
<keyword evidence="2 5" id="KW-0489">Methyltransferase</keyword>
<reference evidence="5 6" key="1">
    <citation type="journal article" date="2015" name="BMC Genomics">
        <title>Comparative genomics and metabolic profiling of the genus Lysobacter.</title>
        <authorList>
            <person name="de Bruijn I."/>
            <person name="Cheng X."/>
            <person name="de Jager V."/>
            <person name="Exposito R.G."/>
            <person name="Watrous J."/>
            <person name="Patel N."/>
            <person name="Postma J."/>
            <person name="Dorrestein P.C."/>
            <person name="Kobayashi D."/>
            <person name="Raaijmakers J.M."/>
        </authorList>
    </citation>
    <scope>NUCLEOTIDE SEQUENCE [LARGE SCALE GENOMIC DNA]</scope>
    <source>
        <strain evidence="5 6">76</strain>
    </source>
</reference>
<comment type="similarity">
    <text evidence="1">Belongs to the methyltransferase superfamily.</text>
</comment>
<dbReference type="SUPFAM" id="SSF53335">
    <property type="entry name" value="S-adenosyl-L-methionine-dependent methyltransferases"/>
    <property type="match status" value="1"/>
</dbReference>
<feature type="domain" description="Methyltransferase type 11" evidence="4">
    <location>
        <begin position="44"/>
        <end position="138"/>
    </location>
</feature>
<dbReference type="EMBL" id="CP011129">
    <property type="protein sequence ID" value="ALN79310.1"/>
    <property type="molecule type" value="Genomic_DNA"/>
</dbReference>
<dbReference type="Pfam" id="PF08241">
    <property type="entry name" value="Methyltransf_11"/>
    <property type="match status" value="1"/>
</dbReference>
<dbReference type="CDD" id="cd02440">
    <property type="entry name" value="AdoMet_MTases"/>
    <property type="match status" value="1"/>
</dbReference>
<dbReference type="RefSeq" id="WP_057916919.1">
    <property type="nucleotide sequence ID" value="NZ_CP011129.1"/>
</dbReference>
<dbReference type="InterPro" id="IPR013216">
    <property type="entry name" value="Methyltransf_11"/>
</dbReference>
<name>A0A0S2F6Y9_LYSAN</name>
<dbReference type="PANTHER" id="PTHR44942">
    <property type="entry name" value="METHYLTRANSF_11 DOMAIN-CONTAINING PROTEIN"/>
    <property type="match status" value="1"/>
</dbReference>
<evidence type="ECO:0000256" key="3">
    <source>
        <dbReference type="ARBA" id="ARBA00022679"/>
    </source>
</evidence>
<dbReference type="PANTHER" id="PTHR44942:SF4">
    <property type="entry name" value="METHYLTRANSFERASE TYPE 11 DOMAIN-CONTAINING PROTEIN"/>
    <property type="match status" value="1"/>
</dbReference>
<evidence type="ECO:0000313" key="6">
    <source>
        <dbReference type="Proteomes" id="UP000060787"/>
    </source>
</evidence>
<dbReference type="eggNOG" id="COG2226">
    <property type="taxonomic scope" value="Bacteria"/>
</dbReference>
<gene>
    <name evidence="5" type="ORF">LA76x_1151</name>
</gene>